<dbReference type="RefSeq" id="WP_078483275.1">
    <property type="nucleotide sequence ID" value="NZ_MPRL01000018.1"/>
</dbReference>
<evidence type="ECO:0008006" key="5">
    <source>
        <dbReference type="Google" id="ProtNLM"/>
    </source>
</evidence>
<dbReference type="SUPFAM" id="SSF63380">
    <property type="entry name" value="Riboflavin synthase domain-like"/>
    <property type="match status" value="1"/>
</dbReference>
<dbReference type="InterPro" id="IPR039261">
    <property type="entry name" value="FNR_nucleotide-bd"/>
</dbReference>
<dbReference type="Proteomes" id="UP000191110">
    <property type="component" value="Unassembled WGS sequence"/>
</dbReference>
<dbReference type="SUPFAM" id="SSF54292">
    <property type="entry name" value="2Fe-2S ferredoxin-like"/>
    <property type="match status" value="1"/>
</dbReference>
<dbReference type="EMBL" id="MPRL01000018">
    <property type="protein sequence ID" value="OOZ40764.1"/>
    <property type="molecule type" value="Genomic_DNA"/>
</dbReference>
<evidence type="ECO:0000313" key="4">
    <source>
        <dbReference type="Proteomes" id="UP000191110"/>
    </source>
</evidence>
<dbReference type="InterPro" id="IPR017927">
    <property type="entry name" value="FAD-bd_FR_type"/>
</dbReference>
<dbReference type="InterPro" id="IPR012675">
    <property type="entry name" value="Beta-grasp_dom_sf"/>
</dbReference>
<name>A0A1T2L6U6_9GAMM</name>
<evidence type="ECO:0000259" key="1">
    <source>
        <dbReference type="PROSITE" id="PS51085"/>
    </source>
</evidence>
<dbReference type="PROSITE" id="PS51384">
    <property type="entry name" value="FAD_FR"/>
    <property type="match status" value="1"/>
</dbReference>
<dbReference type="InterPro" id="IPR001041">
    <property type="entry name" value="2Fe-2S_ferredoxin-type"/>
</dbReference>
<dbReference type="Pfam" id="PF00175">
    <property type="entry name" value="NAD_binding_1"/>
    <property type="match status" value="1"/>
</dbReference>
<dbReference type="Pfam" id="PF00970">
    <property type="entry name" value="FAD_binding_6"/>
    <property type="match status" value="1"/>
</dbReference>
<dbReference type="InterPro" id="IPR017938">
    <property type="entry name" value="Riboflavin_synthase-like_b-brl"/>
</dbReference>
<dbReference type="InterPro" id="IPR001433">
    <property type="entry name" value="OxRdtase_FAD/NAD-bd"/>
</dbReference>
<dbReference type="PRINTS" id="PR00410">
    <property type="entry name" value="PHEHYDRXLASE"/>
</dbReference>
<proteinExistence type="predicted"/>
<dbReference type="SUPFAM" id="SSF52343">
    <property type="entry name" value="Ferredoxin reductase-like, C-terminal NADP-linked domain"/>
    <property type="match status" value="1"/>
</dbReference>
<accession>A0A1T2L6U6</accession>
<dbReference type="PROSITE" id="PS51085">
    <property type="entry name" value="2FE2S_FER_2"/>
    <property type="match status" value="1"/>
</dbReference>
<reference evidence="3 4" key="1">
    <citation type="submission" date="2016-11" db="EMBL/GenBank/DDBJ databases">
        <title>Mixed transmission modes and dynamic genome evolution in an obligate animal-bacterial symbiosis.</title>
        <authorList>
            <person name="Russell S.L."/>
            <person name="Corbett-Detig R.B."/>
            <person name="Cavanaugh C.M."/>
        </authorList>
    </citation>
    <scope>NUCLEOTIDE SEQUENCE [LARGE SCALE GENOMIC DNA]</scope>
    <source>
        <strain evidence="3">Sveles-Q1</strain>
    </source>
</reference>
<dbReference type="InterPro" id="IPR050415">
    <property type="entry name" value="MRET"/>
</dbReference>
<dbReference type="GO" id="GO:0016491">
    <property type="term" value="F:oxidoreductase activity"/>
    <property type="evidence" value="ECO:0007669"/>
    <property type="project" value="InterPro"/>
</dbReference>
<dbReference type="Pfam" id="PF00111">
    <property type="entry name" value="Fer2"/>
    <property type="match status" value="1"/>
</dbReference>
<dbReference type="CDD" id="cd00207">
    <property type="entry name" value="fer2"/>
    <property type="match status" value="1"/>
</dbReference>
<dbReference type="AlphaFoldDB" id="A0A1T2L6U6"/>
<sequence length="339" mass="37931">MGYSVKLANSSHQFVAEFGDSLLDAALRSGIHLHFGCSSGNCGECKARLLSGELAEIKHHDYRLSEAELKENTVLLCRASAGSDLLLDAAEIIDTGEVPLQRVATKVSKIERIGDEIILLQLRTPRTQRLQFLPGQHISLKLPNGLQRDLAIGSCPCNGMVLQFHLQRREGDPFYEFIFEQLGSSDRIEINGPFGEVTLDGDSDRPIVLIAEGTNFAPIKSLIEQAINLDMTQSIWLYWLAEGEQGHYLDNYCRSWVQTLDHFSYQPITTHDGNGIDLSLELLMQLATDEAYDIYVAMDEVHAELLVKSILVRRGEQDAIRVLQWRREPRGEINAALVS</sequence>
<dbReference type="InterPro" id="IPR036010">
    <property type="entry name" value="2Fe-2S_ferredoxin-like_sf"/>
</dbReference>
<comment type="caution">
    <text evidence="3">The sequence shown here is derived from an EMBL/GenBank/DDBJ whole genome shotgun (WGS) entry which is preliminary data.</text>
</comment>
<dbReference type="PANTHER" id="PTHR47354:SF5">
    <property type="entry name" value="PROTEIN RFBI"/>
    <property type="match status" value="1"/>
</dbReference>
<dbReference type="Gene3D" id="2.40.30.10">
    <property type="entry name" value="Translation factors"/>
    <property type="match status" value="1"/>
</dbReference>
<feature type="domain" description="FAD-binding FR-type" evidence="2">
    <location>
        <begin position="100"/>
        <end position="200"/>
    </location>
</feature>
<dbReference type="InterPro" id="IPR008333">
    <property type="entry name" value="Cbr1-like_FAD-bd_dom"/>
</dbReference>
<dbReference type="GO" id="GO:0051536">
    <property type="term" value="F:iron-sulfur cluster binding"/>
    <property type="evidence" value="ECO:0007669"/>
    <property type="project" value="InterPro"/>
</dbReference>
<organism evidence="3 4">
    <name type="scientific">Solemya pervernicosa gill symbiont</name>
    <dbReference type="NCBI Taxonomy" id="642797"/>
    <lineage>
        <taxon>Bacteria</taxon>
        <taxon>Pseudomonadati</taxon>
        <taxon>Pseudomonadota</taxon>
        <taxon>Gammaproteobacteria</taxon>
        <taxon>sulfur-oxidizing symbionts</taxon>
    </lineage>
</organism>
<dbReference type="Gene3D" id="3.40.50.80">
    <property type="entry name" value="Nucleotide-binding domain of ferredoxin-NADP reductase (FNR) module"/>
    <property type="match status" value="1"/>
</dbReference>
<evidence type="ECO:0000313" key="3">
    <source>
        <dbReference type="EMBL" id="OOZ40764.1"/>
    </source>
</evidence>
<evidence type="ECO:0000259" key="2">
    <source>
        <dbReference type="PROSITE" id="PS51384"/>
    </source>
</evidence>
<feature type="domain" description="2Fe-2S ferredoxin-type" evidence="1">
    <location>
        <begin position="3"/>
        <end position="93"/>
    </location>
</feature>
<dbReference type="PANTHER" id="PTHR47354">
    <property type="entry name" value="NADH OXIDOREDUCTASE HCR"/>
    <property type="match status" value="1"/>
</dbReference>
<protein>
    <recommendedName>
        <fullName evidence="5">2Fe-2S ferredoxin-type domain-containing protein</fullName>
    </recommendedName>
</protein>
<gene>
    <name evidence="3" type="ORF">BOW53_06500</name>
</gene>
<dbReference type="OrthoDB" id="9806195at2"/>
<dbReference type="Gene3D" id="3.10.20.30">
    <property type="match status" value="1"/>
</dbReference>
<keyword evidence="4" id="KW-1185">Reference proteome</keyword>